<keyword evidence="12" id="KW-0902">Two-component regulatory system</keyword>
<dbReference type="Pfam" id="PF06580">
    <property type="entry name" value="His_kinase"/>
    <property type="match status" value="1"/>
</dbReference>
<organism evidence="17 18">
    <name type="scientific">Paenibacillus apis</name>
    <dbReference type="NCBI Taxonomy" id="1792174"/>
    <lineage>
        <taxon>Bacteria</taxon>
        <taxon>Bacillati</taxon>
        <taxon>Bacillota</taxon>
        <taxon>Bacilli</taxon>
        <taxon>Bacillales</taxon>
        <taxon>Paenibacillaceae</taxon>
        <taxon>Paenibacillus</taxon>
    </lineage>
</organism>
<dbReference type="SMART" id="SM00304">
    <property type="entry name" value="HAMP"/>
    <property type="match status" value="1"/>
</dbReference>
<evidence type="ECO:0000256" key="7">
    <source>
        <dbReference type="ARBA" id="ARBA00022692"/>
    </source>
</evidence>
<evidence type="ECO:0000256" key="10">
    <source>
        <dbReference type="ARBA" id="ARBA00022840"/>
    </source>
</evidence>
<evidence type="ECO:0000256" key="14">
    <source>
        <dbReference type="SAM" id="Phobius"/>
    </source>
</evidence>
<evidence type="ECO:0000256" key="11">
    <source>
        <dbReference type="ARBA" id="ARBA00022989"/>
    </source>
</evidence>
<keyword evidence="9 17" id="KW-0418">Kinase</keyword>
<dbReference type="GO" id="GO:0005886">
    <property type="term" value="C:plasma membrane"/>
    <property type="evidence" value="ECO:0007669"/>
    <property type="project" value="UniProtKB-SubCell"/>
</dbReference>
<dbReference type="PROSITE" id="PS50109">
    <property type="entry name" value="HIS_KIN"/>
    <property type="match status" value="1"/>
</dbReference>
<feature type="domain" description="Histidine kinase" evidence="15">
    <location>
        <begin position="391"/>
        <end position="585"/>
    </location>
</feature>
<dbReference type="GO" id="GO:0000155">
    <property type="term" value="F:phosphorelay sensor kinase activity"/>
    <property type="evidence" value="ECO:0007669"/>
    <property type="project" value="InterPro"/>
</dbReference>
<feature type="transmembrane region" description="Helical" evidence="14">
    <location>
        <begin position="12"/>
        <end position="33"/>
    </location>
</feature>
<evidence type="ECO:0000256" key="1">
    <source>
        <dbReference type="ARBA" id="ARBA00000085"/>
    </source>
</evidence>
<feature type="domain" description="HAMP" evidence="16">
    <location>
        <begin position="318"/>
        <end position="370"/>
    </location>
</feature>
<keyword evidence="8" id="KW-0547">Nucleotide-binding</keyword>
<dbReference type="SMART" id="SM00387">
    <property type="entry name" value="HATPase_c"/>
    <property type="match status" value="1"/>
</dbReference>
<dbReference type="GO" id="GO:0005524">
    <property type="term" value="F:ATP binding"/>
    <property type="evidence" value="ECO:0007669"/>
    <property type="project" value="UniProtKB-KW"/>
</dbReference>
<feature type="transmembrane region" description="Helical" evidence="14">
    <location>
        <begin position="296"/>
        <end position="316"/>
    </location>
</feature>
<reference evidence="17" key="1">
    <citation type="submission" date="2021-03" db="EMBL/GenBank/DDBJ databases">
        <title>Antimicrobial resistance genes in bacteria isolated from Japanese honey, and their potential for conferring macrolide and lincosamide resistance in the American foulbrood pathogen Paenibacillus larvae.</title>
        <authorList>
            <person name="Okamoto M."/>
            <person name="Kumagai M."/>
            <person name="Kanamori H."/>
            <person name="Takamatsu D."/>
        </authorList>
    </citation>
    <scope>NUCLEOTIDE SEQUENCE</scope>
    <source>
        <strain evidence="17">J41TS4</strain>
    </source>
</reference>
<keyword evidence="13 14" id="KW-0472">Membrane</keyword>
<keyword evidence="10" id="KW-0067">ATP-binding</keyword>
<dbReference type="SUPFAM" id="SSF158472">
    <property type="entry name" value="HAMP domain-like"/>
    <property type="match status" value="1"/>
</dbReference>
<dbReference type="InterPro" id="IPR003660">
    <property type="entry name" value="HAMP_dom"/>
</dbReference>
<evidence type="ECO:0000313" key="18">
    <source>
        <dbReference type="Proteomes" id="UP000678895"/>
    </source>
</evidence>
<evidence type="ECO:0000256" key="2">
    <source>
        <dbReference type="ARBA" id="ARBA00004651"/>
    </source>
</evidence>
<dbReference type="SUPFAM" id="SSF55874">
    <property type="entry name" value="ATPase domain of HSP90 chaperone/DNA topoisomerase II/histidine kinase"/>
    <property type="match status" value="1"/>
</dbReference>
<comment type="subcellular location">
    <subcellularLocation>
        <location evidence="2">Cell membrane</location>
        <topology evidence="2">Multi-pass membrane protein</topology>
    </subcellularLocation>
</comment>
<dbReference type="PANTHER" id="PTHR34220:SF11">
    <property type="entry name" value="SENSOR PROTEIN KINASE HPTS"/>
    <property type="match status" value="1"/>
</dbReference>
<dbReference type="Gene3D" id="3.30.565.10">
    <property type="entry name" value="Histidine kinase-like ATPase, C-terminal domain"/>
    <property type="match status" value="1"/>
</dbReference>
<dbReference type="RefSeq" id="WP_301629105.1">
    <property type="nucleotide sequence ID" value="NZ_BORS01000012.1"/>
</dbReference>
<dbReference type="Gene3D" id="6.10.340.10">
    <property type="match status" value="1"/>
</dbReference>
<dbReference type="CDD" id="cd06225">
    <property type="entry name" value="HAMP"/>
    <property type="match status" value="1"/>
</dbReference>
<dbReference type="InterPro" id="IPR050640">
    <property type="entry name" value="Bact_2-comp_sensor_kinase"/>
</dbReference>
<dbReference type="InterPro" id="IPR003594">
    <property type="entry name" value="HATPase_dom"/>
</dbReference>
<evidence type="ECO:0000256" key="13">
    <source>
        <dbReference type="ARBA" id="ARBA00023136"/>
    </source>
</evidence>
<dbReference type="InterPro" id="IPR005467">
    <property type="entry name" value="His_kinase_dom"/>
</dbReference>
<dbReference type="EC" id="2.7.13.3" evidence="3"/>
<evidence type="ECO:0000256" key="6">
    <source>
        <dbReference type="ARBA" id="ARBA00022679"/>
    </source>
</evidence>
<dbReference type="AlphaFoldDB" id="A0A919Y7A9"/>
<evidence type="ECO:0000256" key="4">
    <source>
        <dbReference type="ARBA" id="ARBA00022475"/>
    </source>
</evidence>
<evidence type="ECO:0000256" key="9">
    <source>
        <dbReference type="ARBA" id="ARBA00022777"/>
    </source>
</evidence>
<evidence type="ECO:0000256" key="3">
    <source>
        <dbReference type="ARBA" id="ARBA00012438"/>
    </source>
</evidence>
<name>A0A919Y7A9_9BACL</name>
<evidence type="ECO:0000256" key="12">
    <source>
        <dbReference type="ARBA" id="ARBA00023012"/>
    </source>
</evidence>
<dbReference type="Pfam" id="PF00672">
    <property type="entry name" value="HAMP"/>
    <property type="match status" value="1"/>
</dbReference>
<keyword evidence="4" id="KW-1003">Cell membrane</keyword>
<dbReference type="Pfam" id="PF02518">
    <property type="entry name" value="HATPase_c"/>
    <property type="match status" value="1"/>
</dbReference>
<dbReference type="InterPro" id="IPR036890">
    <property type="entry name" value="HATPase_C_sf"/>
</dbReference>
<evidence type="ECO:0000259" key="16">
    <source>
        <dbReference type="PROSITE" id="PS50885"/>
    </source>
</evidence>
<evidence type="ECO:0000256" key="8">
    <source>
        <dbReference type="ARBA" id="ARBA00022741"/>
    </source>
</evidence>
<evidence type="ECO:0000256" key="5">
    <source>
        <dbReference type="ARBA" id="ARBA00022553"/>
    </source>
</evidence>
<comment type="caution">
    <text evidence="17">The sequence shown here is derived from an EMBL/GenBank/DDBJ whole genome shotgun (WGS) entry which is preliminary data.</text>
</comment>
<dbReference type="PANTHER" id="PTHR34220">
    <property type="entry name" value="SENSOR HISTIDINE KINASE YPDA"/>
    <property type="match status" value="1"/>
</dbReference>
<keyword evidence="18" id="KW-1185">Reference proteome</keyword>
<keyword evidence="6" id="KW-0808">Transferase</keyword>
<evidence type="ECO:0000313" key="17">
    <source>
        <dbReference type="EMBL" id="GIO43788.1"/>
    </source>
</evidence>
<keyword evidence="7 14" id="KW-0812">Transmembrane</keyword>
<keyword evidence="5" id="KW-0597">Phosphoprotein</keyword>
<comment type="catalytic activity">
    <reaction evidence="1">
        <text>ATP + protein L-histidine = ADP + protein N-phospho-L-histidine.</text>
        <dbReference type="EC" id="2.7.13.3"/>
    </reaction>
</comment>
<keyword evidence="11 14" id="KW-1133">Transmembrane helix</keyword>
<gene>
    <name evidence="17" type="ORF">J41TS4_35460</name>
</gene>
<accession>A0A919Y7A9</accession>
<dbReference type="InterPro" id="IPR010559">
    <property type="entry name" value="Sig_transdc_His_kin_internal"/>
</dbReference>
<sequence length="594" mass="68444">MGFRKKRFYSIFVKFACAFIFVGLIPLFTLSLFSVNTFTKYVERYTTGNLQQMVTYMSYNLNAAFNEYNELSKLMYTGKYETFIESYNQNQLHNVNELEQINNIPIQTFLKTLLYSDNYISSVYFIREEDGMVFYQERENRGMEEEHLPSNEWIAEMREKPSKVAIFPTHPDSYYPLANRSVFTIGRNLIDISGKVTAEPRIAGALFIDVNTTVFEKYFKELNLQEEDELLLLDGEGNIYFSNQREAEALSPKNQEQLEQDDAMILISEPIPFLEGSLTARVHRASLFEQLLSVRMTVFIVIGLSSVALIIMGTLFSRRLSAPILKLMKQMTKVESGNLNTHVEVRSNDELGRLSHSFNRMVDRLKEYIDEAYVAQIKQKQSELNALKSQIRPHFLYNTLEVIRMSAVDKDDHEVADMILSLSNQLKYVIDYGEEKVSIESELDNIKDYFYIISVRYDQRFDLNCHIASDVDVKWRILKLSLQPIVENAIHHGLRQKGRGTVGITAERRDKDIVITVYDDGVGMSANTLARLNEMLNDPQATGKNIGLKNVHERIRSVFGDRYGIAINSREHIGTSIVLTFPIVAEAIDERTEH</sequence>
<dbReference type="PROSITE" id="PS50885">
    <property type="entry name" value="HAMP"/>
    <property type="match status" value="1"/>
</dbReference>
<dbReference type="EMBL" id="BORS01000012">
    <property type="protein sequence ID" value="GIO43788.1"/>
    <property type="molecule type" value="Genomic_DNA"/>
</dbReference>
<protein>
    <recommendedName>
        <fullName evidence="3">histidine kinase</fullName>
        <ecNumber evidence="3">2.7.13.3</ecNumber>
    </recommendedName>
</protein>
<evidence type="ECO:0000259" key="15">
    <source>
        <dbReference type="PROSITE" id="PS50109"/>
    </source>
</evidence>
<dbReference type="Proteomes" id="UP000678895">
    <property type="component" value="Unassembled WGS sequence"/>
</dbReference>
<proteinExistence type="predicted"/>